<dbReference type="PROSITE" id="PS50920">
    <property type="entry name" value="SOLCAR"/>
    <property type="match status" value="3"/>
</dbReference>
<evidence type="ECO:0000256" key="10">
    <source>
        <dbReference type="ARBA" id="ARBA00040911"/>
    </source>
</evidence>
<comment type="similarity">
    <text evidence="2 12">Belongs to the mitochondrial carrier (TC 2.A.29) family.</text>
</comment>
<evidence type="ECO:0000256" key="5">
    <source>
        <dbReference type="ARBA" id="ARBA00022737"/>
    </source>
</evidence>
<evidence type="ECO:0000256" key="9">
    <source>
        <dbReference type="ARBA" id="ARBA00023136"/>
    </source>
</evidence>
<dbReference type="Proteomes" id="UP001652622">
    <property type="component" value="Unplaced"/>
</dbReference>
<proteinExistence type="inferred from homology"/>
<name>A0A6P9AGP2_PANGU</name>
<keyword evidence="4 11" id="KW-0812">Transmembrane</keyword>
<reference evidence="15" key="1">
    <citation type="submission" date="2025-08" db="UniProtKB">
        <authorList>
            <consortium name="RefSeq"/>
        </authorList>
    </citation>
    <scope>IDENTIFICATION</scope>
    <source>
        <tissue evidence="15">Blood</tissue>
    </source>
</reference>
<keyword evidence="3 12" id="KW-0813">Transport</keyword>
<keyword evidence="6" id="KW-0999">Mitochondrion inner membrane</keyword>
<gene>
    <name evidence="15" type="primary">SLC25A34</name>
</gene>
<keyword evidence="8" id="KW-0496">Mitochondrion</keyword>
<sequence>MEPSPRPPAAASLSPPVDFVLGAAACCMACVFTNPLEVVKTRLQLQGELRSRGSYPRHYRGVLQAMVAVSQADGLRGLQKGLAAGLLYQGMMNGVRFGSYSHAEDIGLTQHPGGTLAAGAVAGALGAFVGSPAYLSISGAFEAIYKRQGLLGLWRGVSGAVPRVTVGSSVQLATFASAREWVARQQWFKEGSWMVALAGGMISSVAVAVAMTPFDVVSTRLYNQPVDEAGRGKHYRGFFDCVVRVSGKEGVLAVYKGFGPVYLRLGPHTVLSLLFWDELRRITIGSRPPDDPQAAQEPPAPERAGLWGEDRRAKSSFSSWSARRSVCPDTEQ</sequence>
<dbReference type="CTD" id="284723"/>
<dbReference type="RefSeq" id="XP_034257493.1">
    <property type="nucleotide sequence ID" value="XM_034401602.2"/>
</dbReference>
<dbReference type="InterPro" id="IPR018108">
    <property type="entry name" value="MCP_transmembrane"/>
</dbReference>
<feature type="compositionally biased region" description="Low complexity" evidence="13">
    <location>
        <begin position="315"/>
        <end position="325"/>
    </location>
</feature>
<feature type="region of interest" description="Disordered" evidence="13">
    <location>
        <begin position="286"/>
        <end position="332"/>
    </location>
</feature>
<dbReference type="PANTHER" id="PTHR45928">
    <property type="entry name" value="RE38146P"/>
    <property type="match status" value="1"/>
</dbReference>
<dbReference type="OrthoDB" id="6703404at2759"/>
<keyword evidence="5" id="KW-0677">Repeat</keyword>
<evidence type="ECO:0000256" key="1">
    <source>
        <dbReference type="ARBA" id="ARBA00004448"/>
    </source>
</evidence>
<evidence type="ECO:0000313" key="15">
    <source>
        <dbReference type="RefSeq" id="XP_034257493.1"/>
    </source>
</evidence>
<dbReference type="InterPro" id="IPR051508">
    <property type="entry name" value="Mito_Carrier_Antiporter"/>
</dbReference>
<feature type="repeat" description="Solcar" evidence="11">
    <location>
        <begin position="13"/>
        <end position="106"/>
    </location>
</feature>
<evidence type="ECO:0000256" key="6">
    <source>
        <dbReference type="ARBA" id="ARBA00022792"/>
    </source>
</evidence>
<evidence type="ECO:0000256" key="2">
    <source>
        <dbReference type="ARBA" id="ARBA00006375"/>
    </source>
</evidence>
<dbReference type="Gene3D" id="1.50.40.10">
    <property type="entry name" value="Mitochondrial carrier domain"/>
    <property type="match status" value="2"/>
</dbReference>
<evidence type="ECO:0000313" key="14">
    <source>
        <dbReference type="Proteomes" id="UP001652622"/>
    </source>
</evidence>
<keyword evidence="7" id="KW-1133">Transmembrane helix</keyword>
<dbReference type="SUPFAM" id="SSF103506">
    <property type="entry name" value="Mitochondrial carrier"/>
    <property type="match status" value="1"/>
</dbReference>
<feature type="repeat" description="Solcar" evidence="11">
    <location>
        <begin position="191"/>
        <end position="282"/>
    </location>
</feature>
<evidence type="ECO:0000256" key="13">
    <source>
        <dbReference type="SAM" id="MobiDB-lite"/>
    </source>
</evidence>
<dbReference type="AlphaFoldDB" id="A0A6P9AGP2"/>
<comment type="subcellular location">
    <subcellularLocation>
        <location evidence="1">Mitochondrion inner membrane</location>
        <topology evidence="1">Multi-pass membrane protein</topology>
    </subcellularLocation>
</comment>
<keyword evidence="14" id="KW-1185">Reference proteome</keyword>
<feature type="repeat" description="Solcar" evidence="11">
    <location>
        <begin position="110"/>
        <end position="181"/>
    </location>
</feature>
<evidence type="ECO:0000256" key="12">
    <source>
        <dbReference type="RuleBase" id="RU000488"/>
    </source>
</evidence>
<organism evidence="14 15">
    <name type="scientific">Pantherophis guttatus</name>
    <name type="common">Corn snake</name>
    <name type="synonym">Elaphe guttata</name>
    <dbReference type="NCBI Taxonomy" id="94885"/>
    <lineage>
        <taxon>Eukaryota</taxon>
        <taxon>Metazoa</taxon>
        <taxon>Chordata</taxon>
        <taxon>Craniata</taxon>
        <taxon>Vertebrata</taxon>
        <taxon>Euteleostomi</taxon>
        <taxon>Lepidosauria</taxon>
        <taxon>Squamata</taxon>
        <taxon>Bifurcata</taxon>
        <taxon>Unidentata</taxon>
        <taxon>Episquamata</taxon>
        <taxon>Toxicofera</taxon>
        <taxon>Serpentes</taxon>
        <taxon>Colubroidea</taxon>
        <taxon>Colubridae</taxon>
        <taxon>Colubrinae</taxon>
        <taxon>Pantherophis</taxon>
    </lineage>
</organism>
<dbReference type="InterPro" id="IPR023395">
    <property type="entry name" value="MCP_dom_sf"/>
</dbReference>
<keyword evidence="9 11" id="KW-0472">Membrane</keyword>
<dbReference type="Pfam" id="PF00153">
    <property type="entry name" value="Mito_carr"/>
    <property type="match status" value="3"/>
</dbReference>
<accession>A0A6P9AGP2</accession>
<dbReference type="GO" id="GO:0005743">
    <property type="term" value="C:mitochondrial inner membrane"/>
    <property type="evidence" value="ECO:0007669"/>
    <property type="project" value="UniProtKB-SubCell"/>
</dbReference>
<evidence type="ECO:0000256" key="7">
    <source>
        <dbReference type="ARBA" id="ARBA00022989"/>
    </source>
</evidence>
<evidence type="ECO:0000256" key="8">
    <source>
        <dbReference type="ARBA" id="ARBA00023128"/>
    </source>
</evidence>
<dbReference type="GeneID" id="117654737"/>
<evidence type="ECO:0000256" key="11">
    <source>
        <dbReference type="PROSITE-ProRule" id="PRU00282"/>
    </source>
</evidence>
<protein>
    <recommendedName>
        <fullName evidence="10">Solute carrier family 25 member 34</fullName>
    </recommendedName>
</protein>
<evidence type="ECO:0000256" key="3">
    <source>
        <dbReference type="ARBA" id="ARBA00022448"/>
    </source>
</evidence>
<dbReference type="PANTHER" id="PTHR45928:SF3">
    <property type="entry name" value="SOLUTE CARRIER FAMILY 25 MEMBER 34"/>
    <property type="match status" value="1"/>
</dbReference>
<evidence type="ECO:0000256" key="4">
    <source>
        <dbReference type="ARBA" id="ARBA00022692"/>
    </source>
</evidence>